<dbReference type="SUPFAM" id="SSF47473">
    <property type="entry name" value="EF-hand"/>
    <property type="match status" value="1"/>
</dbReference>
<accession>A0A399RD88</accession>
<dbReference type="AlphaFoldDB" id="A0A399RD88"/>
<evidence type="ECO:0000259" key="2">
    <source>
        <dbReference type="PROSITE" id="PS50222"/>
    </source>
</evidence>
<feature type="domain" description="EF-hand" evidence="2">
    <location>
        <begin position="87"/>
        <end position="119"/>
    </location>
</feature>
<dbReference type="EMBL" id="QWFX01000011">
    <property type="protein sequence ID" value="RIJ29398.1"/>
    <property type="molecule type" value="Genomic_DNA"/>
</dbReference>
<name>A0A399RD88_9PROT</name>
<feature type="signal peptide" evidence="1">
    <location>
        <begin position="1"/>
        <end position="21"/>
    </location>
</feature>
<evidence type="ECO:0000313" key="4">
    <source>
        <dbReference type="Proteomes" id="UP000266385"/>
    </source>
</evidence>
<feature type="chain" id="PRO_5017238257" description="EF-hand domain-containing protein" evidence="1">
    <location>
        <begin position="22"/>
        <end position="119"/>
    </location>
</feature>
<keyword evidence="4" id="KW-1185">Reference proteome</keyword>
<reference evidence="3 4" key="1">
    <citation type="submission" date="2018-08" db="EMBL/GenBank/DDBJ databases">
        <title>Henriciella mobilis sp. nov., isolated from seawater.</title>
        <authorList>
            <person name="Cheng H."/>
            <person name="Wu Y.-H."/>
            <person name="Xu X.-W."/>
            <person name="Guo L.-L."/>
        </authorList>
    </citation>
    <scope>NUCLEOTIDE SEQUENCE [LARGE SCALE GENOMIC DNA]</scope>
    <source>
        <strain evidence="3 4">JN25</strain>
    </source>
</reference>
<dbReference type="RefSeq" id="WP_119376269.1">
    <property type="nucleotide sequence ID" value="NZ_QWFX01000011.1"/>
</dbReference>
<dbReference type="PROSITE" id="PS00018">
    <property type="entry name" value="EF_HAND_1"/>
    <property type="match status" value="1"/>
</dbReference>
<dbReference type="OrthoDB" id="7632614at2"/>
<dbReference type="InterPro" id="IPR002048">
    <property type="entry name" value="EF_hand_dom"/>
</dbReference>
<keyword evidence="1" id="KW-0732">Signal</keyword>
<dbReference type="Gene3D" id="1.10.238.10">
    <property type="entry name" value="EF-hand"/>
    <property type="match status" value="1"/>
</dbReference>
<evidence type="ECO:0000256" key="1">
    <source>
        <dbReference type="SAM" id="SignalP"/>
    </source>
</evidence>
<proteinExistence type="predicted"/>
<comment type="caution">
    <text evidence="3">The sequence shown here is derived from an EMBL/GenBank/DDBJ whole genome shotgun (WGS) entry which is preliminary data.</text>
</comment>
<organism evidence="3 4">
    <name type="scientific">Henriciella mobilis</name>
    <dbReference type="NCBI Taxonomy" id="2305467"/>
    <lineage>
        <taxon>Bacteria</taxon>
        <taxon>Pseudomonadati</taxon>
        <taxon>Pseudomonadota</taxon>
        <taxon>Alphaproteobacteria</taxon>
        <taxon>Hyphomonadales</taxon>
        <taxon>Hyphomonadaceae</taxon>
        <taxon>Henriciella</taxon>
    </lineage>
</organism>
<protein>
    <recommendedName>
        <fullName evidence="2">EF-hand domain-containing protein</fullName>
    </recommendedName>
</protein>
<dbReference type="PROSITE" id="PS50222">
    <property type="entry name" value="EF_HAND_2"/>
    <property type="match status" value="1"/>
</dbReference>
<dbReference type="InterPro" id="IPR018247">
    <property type="entry name" value="EF_Hand_1_Ca_BS"/>
</dbReference>
<dbReference type="InterPro" id="IPR011992">
    <property type="entry name" value="EF-hand-dom_pair"/>
</dbReference>
<gene>
    <name evidence="3" type="ORF">D1223_09825</name>
</gene>
<evidence type="ECO:0000313" key="3">
    <source>
        <dbReference type="EMBL" id="RIJ29398.1"/>
    </source>
</evidence>
<dbReference type="Pfam" id="PF13202">
    <property type="entry name" value="EF-hand_5"/>
    <property type="match status" value="2"/>
</dbReference>
<sequence length="119" mass="13299">MKRIMTALAATTAFAAAPALADHHMDKKDDHAEMDMKGDHMDVSQKDWTKAQMNSEVTALKASQVFLAIDDENDGVISKAEWSDWQNRSKDSTKQFSDYDADSDGDIELSEYLATFDMS</sequence>
<dbReference type="GO" id="GO:0005509">
    <property type="term" value="F:calcium ion binding"/>
    <property type="evidence" value="ECO:0007669"/>
    <property type="project" value="InterPro"/>
</dbReference>
<dbReference type="Proteomes" id="UP000266385">
    <property type="component" value="Unassembled WGS sequence"/>
</dbReference>